<reference evidence="1" key="2">
    <citation type="submission" date="2020-09" db="EMBL/GenBank/DDBJ databases">
        <authorList>
            <person name="Sun Q."/>
            <person name="Ohkuma M."/>
        </authorList>
    </citation>
    <scope>NUCLEOTIDE SEQUENCE</scope>
    <source>
        <strain evidence="1">JCM 4518</strain>
    </source>
</reference>
<name>A0A918T773_9ACTN</name>
<comment type="caution">
    <text evidence="1">The sequence shown here is derived from an EMBL/GenBank/DDBJ whole genome shotgun (WGS) entry which is preliminary data.</text>
</comment>
<evidence type="ECO:0000313" key="2">
    <source>
        <dbReference type="Proteomes" id="UP000644020"/>
    </source>
</evidence>
<dbReference type="Proteomes" id="UP000644020">
    <property type="component" value="Unassembled WGS sequence"/>
</dbReference>
<dbReference type="EMBL" id="BMUL01000019">
    <property type="protein sequence ID" value="GHB05085.1"/>
    <property type="molecule type" value="Genomic_DNA"/>
</dbReference>
<protein>
    <submittedName>
        <fullName evidence="1">Uncharacterized protein</fullName>
    </submittedName>
</protein>
<accession>A0A918T773</accession>
<keyword evidence="2" id="KW-1185">Reference proteome</keyword>
<evidence type="ECO:0000313" key="1">
    <source>
        <dbReference type="EMBL" id="GHB05085.1"/>
    </source>
</evidence>
<dbReference type="AlphaFoldDB" id="A0A918T773"/>
<reference evidence="1" key="1">
    <citation type="journal article" date="2014" name="Int. J. Syst. Evol. Microbiol.">
        <title>Complete genome sequence of Corynebacterium casei LMG S-19264T (=DSM 44701T), isolated from a smear-ripened cheese.</title>
        <authorList>
            <consortium name="US DOE Joint Genome Institute (JGI-PGF)"/>
            <person name="Walter F."/>
            <person name="Albersmeier A."/>
            <person name="Kalinowski J."/>
            <person name="Ruckert C."/>
        </authorList>
    </citation>
    <scope>NUCLEOTIDE SEQUENCE</scope>
    <source>
        <strain evidence="1">JCM 4518</strain>
    </source>
</reference>
<gene>
    <name evidence="1" type="ORF">GCM10010305_55350</name>
</gene>
<sequence>MLLPLLPLPLPLPPVLVWKPVSASTTTVSVAAIFSRVRTIAVSPVRVLGMFAPHPSGGGRGRVAGAADRA</sequence>
<proteinExistence type="predicted"/>
<organism evidence="1 2">
    <name type="scientific">Streptomyces termitum</name>
    <dbReference type="NCBI Taxonomy" id="67368"/>
    <lineage>
        <taxon>Bacteria</taxon>
        <taxon>Bacillati</taxon>
        <taxon>Actinomycetota</taxon>
        <taxon>Actinomycetes</taxon>
        <taxon>Kitasatosporales</taxon>
        <taxon>Streptomycetaceae</taxon>
        <taxon>Streptomyces</taxon>
    </lineage>
</organism>